<feature type="transmembrane region" description="Helical" evidence="6">
    <location>
        <begin position="6"/>
        <end position="29"/>
    </location>
</feature>
<organism evidence="8 9">
    <name type="scientific">Arthrobacter humicola</name>
    <dbReference type="NCBI Taxonomy" id="409291"/>
    <lineage>
        <taxon>Bacteria</taxon>
        <taxon>Bacillati</taxon>
        <taxon>Actinomycetota</taxon>
        <taxon>Actinomycetes</taxon>
        <taxon>Micrococcales</taxon>
        <taxon>Micrococcaceae</taxon>
        <taxon>Arthrobacter</taxon>
    </lineage>
</organism>
<keyword evidence="4 6" id="KW-1133">Transmembrane helix</keyword>
<keyword evidence="2" id="KW-1003">Cell membrane</keyword>
<reference evidence="8 9" key="1">
    <citation type="journal article" date="2019" name="Int. J. Syst. Evol. Microbiol.">
        <title>The Global Catalogue of Microorganisms (GCM) 10K type strain sequencing project: providing services to taxonomists for standard genome sequencing and annotation.</title>
        <authorList>
            <consortium name="The Broad Institute Genomics Platform"/>
            <consortium name="The Broad Institute Genome Sequencing Center for Infectious Disease"/>
            <person name="Wu L."/>
            <person name="Ma J."/>
        </authorList>
    </citation>
    <scope>NUCLEOTIDE SEQUENCE [LARGE SCALE GENOMIC DNA]</scope>
    <source>
        <strain evidence="8 9">JCM 15921</strain>
    </source>
</reference>
<dbReference type="PANTHER" id="PTHR35007:SF1">
    <property type="entry name" value="PILUS ASSEMBLY PROTEIN"/>
    <property type="match status" value="1"/>
</dbReference>
<keyword evidence="9" id="KW-1185">Reference proteome</keyword>
<dbReference type="InterPro" id="IPR018076">
    <property type="entry name" value="T2SS_GspF_dom"/>
</dbReference>
<feature type="domain" description="Type II secretion system protein GspF" evidence="7">
    <location>
        <begin position="150"/>
        <end position="273"/>
    </location>
</feature>
<feature type="transmembrane region" description="Helical" evidence="6">
    <location>
        <begin position="288"/>
        <end position="308"/>
    </location>
</feature>
<keyword evidence="5 6" id="KW-0472">Membrane</keyword>
<evidence type="ECO:0000313" key="9">
    <source>
        <dbReference type="Proteomes" id="UP001500102"/>
    </source>
</evidence>
<dbReference type="Pfam" id="PF00482">
    <property type="entry name" value="T2SSF"/>
    <property type="match status" value="1"/>
</dbReference>
<evidence type="ECO:0000256" key="4">
    <source>
        <dbReference type="ARBA" id="ARBA00022989"/>
    </source>
</evidence>
<comment type="subcellular location">
    <subcellularLocation>
        <location evidence="1">Cell membrane</location>
        <topology evidence="1">Multi-pass membrane protein</topology>
    </subcellularLocation>
</comment>
<evidence type="ECO:0000256" key="1">
    <source>
        <dbReference type="ARBA" id="ARBA00004651"/>
    </source>
</evidence>
<keyword evidence="3 6" id="KW-0812">Transmembrane</keyword>
<dbReference type="RefSeq" id="WP_344368250.1">
    <property type="nucleotide sequence ID" value="NZ_BAAAQB010000044.1"/>
</dbReference>
<evidence type="ECO:0000259" key="7">
    <source>
        <dbReference type="Pfam" id="PF00482"/>
    </source>
</evidence>
<accession>A0ABN2ZTM8</accession>
<dbReference type="InterPro" id="IPR042094">
    <property type="entry name" value="T2SS_GspF_sf"/>
</dbReference>
<evidence type="ECO:0000256" key="6">
    <source>
        <dbReference type="SAM" id="Phobius"/>
    </source>
</evidence>
<protein>
    <recommendedName>
        <fullName evidence="7">Type II secretion system protein GspF domain-containing protein</fullName>
    </recommendedName>
</protein>
<name>A0ABN2ZTM8_9MICC</name>
<dbReference type="Gene3D" id="1.20.81.30">
    <property type="entry name" value="Type II secretion system (T2SS), domain F"/>
    <property type="match status" value="1"/>
</dbReference>
<evidence type="ECO:0000256" key="5">
    <source>
        <dbReference type="ARBA" id="ARBA00023136"/>
    </source>
</evidence>
<feature type="transmembrane region" description="Helical" evidence="6">
    <location>
        <begin position="114"/>
        <end position="134"/>
    </location>
</feature>
<proteinExistence type="predicted"/>
<dbReference type="Proteomes" id="UP001500102">
    <property type="component" value="Unassembled WGS sequence"/>
</dbReference>
<evidence type="ECO:0000256" key="2">
    <source>
        <dbReference type="ARBA" id="ARBA00022475"/>
    </source>
</evidence>
<feature type="transmembrane region" description="Helical" evidence="6">
    <location>
        <begin position="91"/>
        <end position="108"/>
    </location>
</feature>
<sequence length="316" mass="34193">MLPELSPLTFVGGLLLVYAALAIVFTFVFKSRSAVPLSRRRPDAAPQTSSLTRLTDQAVHALNKGVRRGGAGILNRDKLDAAGLKKGPGDYLLMAGALTFAAVVAGFLMGGAFFAVLLLVLTPVALVLSLNVVVSRRRRKFDEQVPDTLQMFTGGLRAGHSLLRAIDAAAQENEAPMAEELNRVVNETRIGRDLGESLDEVARRTDNEDFGWIARSVEIHREVGGDLAEVLDHVGETIRDRTQIRGQVRALSAEGRISAIVLMALPVVMFAALTFLNPFYARVFTSTLPGYLMIAAAAVLLAIGGFWLSRLIKPKF</sequence>
<comment type="caution">
    <text evidence="8">The sequence shown here is derived from an EMBL/GenBank/DDBJ whole genome shotgun (WGS) entry which is preliminary data.</text>
</comment>
<evidence type="ECO:0000256" key="3">
    <source>
        <dbReference type="ARBA" id="ARBA00022692"/>
    </source>
</evidence>
<gene>
    <name evidence="8" type="ORF">GCM10009825_41120</name>
</gene>
<dbReference type="EMBL" id="BAAAQB010000044">
    <property type="protein sequence ID" value="GAA2147047.1"/>
    <property type="molecule type" value="Genomic_DNA"/>
</dbReference>
<evidence type="ECO:0000313" key="8">
    <source>
        <dbReference type="EMBL" id="GAA2147047.1"/>
    </source>
</evidence>
<dbReference type="PANTHER" id="PTHR35007">
    <property type="entry name" value="INTEGRAL MEMBRANE PROTEIN-RELATED"/>
    <property type="match status" value="1"/>
</dbReference>
<feature type="transmembrane region" description="Helical" evidence="6">
    <location>
        <begin position="257"/>
        <end position="276"/>
    </location>
</feature>